<dbReference type="CDD" id="cd04301">
    <property type="entry name" value="NAT_SF"/>
    <property type="match status" value="1"/>
</dbReference>
<dbReference type="AlphaFoldDB" id="A0A381PN44"/>
<sequence>MAVDGVSMVRRAEQADHRTATEVLLRSRHASVPAIPPLVHSDEEVERHFVGTVMPCAEVWVAEVDETVSGVLVLNGNWIEQLYVDPDWTNQGLGTALIERAKVERPEALDLWTFKSNQGAQRFYERHGFRAVGGTNGDNEEGEPDIHYRWIR</sequence>
<dbReference type="InterPro" id="IPR000182">
    <property type="entry name" value="GNAT_dom"/>
</dbReference>
<reference evidence="4" key="1">
    <citation type="submission" date="2018-05" db="EMBL/GenBank/DDBJ databases">
        <authorList>
            <person name="Lanie J.A."/>
            <person name="Ng W.-L."/>
            <person name="Kazmierczak K.M."/>
            <person name="Andrzejewski T.M."/>
            <person name="Davidsen T.M."/>
            <person name="Wayne K.J."/>
            <person name="Tettelin H."/>
            <person name="Glass J.I."/>
            <person name="Rusch D."/>
            <person name="Podicherti R."/>
            <person name="Tsui H.-C.T."/>
            <person name="Winkler M.E."/>
        </authorList>
    </citation>
    <scope>NUCLEOTIDE SEQUENCE</scope>
</reference>
<keyword evidence="2" id="KW-0012">Acyltransferase</keyword>
<feature type="domain" description="N-acetyltransferase" evidence="3">
    <location>
        <begin position="7"/>
        <end position="152"/>
    </location>
</feature>
<dbReference type="InterPro" id="IPR050832">
    <property type="entry name" value="Bact_Acetyltransf"/>
</dbReference>
<dbReference type="SUPFAM" id="SSF55729">
    <property type="entry name" value="Acyl-CoA N-acyltransferases (Nat)"/>
    <property type="match status" value="1"/>
</dbReference>
<name>A0A381PN44_9ZZZZ</name>
<proteinExistence type="predicted"/>
<accession>A0A381PN44</accession>
<dbReference type="PROSITE" id="PS51186">
    <property type="entry name" value="GNAT"/>
    <property type="match status" value="1"/>
</dbReference>
<evidence type="ECO:0000256" key="2">
    <source>
        <dbReference type="ARBA" id="ARBA00023315"/>
    </source>
</evidence>
<gene>
    <name evidence="4" type="ORF">METZ01_LOCUS21295</name>
</gene>
<dbReference type="InterPro" id="IPR016181">
    <property type="entry name" value="Acyl_CoA_acyltransferase"/>
</dbReference>
<dbReference type="PANTHER" id="PTHR43877">
    <property type="entry name" value="AMINOALKYLPHOSPHONATE N-ACETYLTRANSFERASE-RELATED-RELATED"/>
    <property type="match status" value="1"/>
</dbReference>
<evidence type="ECO:0000256" key="1">
    <source>
        <dbReference type="ARBA" id="ARBA00022679"/>
    </source>
</evidence>
<dbReference type="EMBL" id="UINC01001039">
    <property type="protein sequence ID" value="SUZ68441.1"/>
    <property type="molecule type" value="Genomic_DNA"/>
</dbReference>
<keyword evidence="1" id="KW-0808">Transferase</keyword>
<evidence type="ECO:0000259" key="3">
    <source>
        <dbReference type="PROSITE" id="PS51186"/>
    </source>
</evidence>
<dbReference type="Gene3D" id="3.40.630.30">
    <property type="match status" value="1"/>
</dbReference>
<organism evidence="4">
    <name type="scientific">marine metagenome</name>
    <dbReference type="NCBI Taxonomy" id="408172"/>
    <lineage>
        <taxon>unclassified sequences</taxon>
        <taxon>metagenomes</taxon>
        <taxon>ecological metagenomes</taxon>
    </lineage>
</organism>
<dbReference type="Pfam" id="PF13508">
    <property type="entry name" value="Acetyltransf_7"/>
    <property type="match status" value="1"/>
</dbReference>
<protein>
    <recommendedName>
        <fullName evidence="3">N-acetyltransferase domain-containing protein</fullName>
    </recommendedName>
</protein>
<evidence type="ECO:0000313" key="4">
    <source>
        <dbReference type="EMBL" id="SUZ68441.1"/>
    </source>
</evidence>
<dbReference type="GO" id="GO:0016747">
    <property type="term" value="F:acyltransferase activity, transferring groups other than amino-acyl groups"/>
    <property type="evidence" value="ECO:0007669"/>
    <property type="project" value="InterPro"/>
</dbReference>